<keyword evidence="4" id="KW-0597">Phosphoprotein</keyword>
<evidence type="ECO:0000313" key="10">
    <source>
        <dbReference type="Ensembl" id="ENSSSCP00015038023.1"/>
    </source>
</evidence>
<evidence type="ECO:0000259" key="8">
    <source>
        <dbReference type="Pfam" id="PF23756"/>
    </source>
</evidence>
<reference evidence="10" key="1">
    <citation type="submission" date="2025-08" db="UniProtKB">
        <authorList>
            <consortium name="Ensembl"/>
        </authorList>
    </citation>
    <scope>IDENTIFICATION</scope>
</reference>
<comment type="similarity">
    <text evidence="2">Belongs to the HPS5 family.</text>
</comment>
<comment type="function">
    <text evidence="5">May regulate the synthesis and function of lysosomes and of highly specialized organelles, such as melanosomes and platelet dense granules. Regulates intracellular vesicular trafficking in fibroblasts. May be involved in the regulation of general functions of integrins.</text>
</comment>
<accession>A0A8D0PWN6</accession>
<evidence type="ECO:0000256" key="6">
    <source>
        <dbReference type="ARBA" id="ARBA00069588"/>
    </source>
</evidence>
<proteinExistence type="inferred from homology"/>
<evidence type="ECO:0000256" key="2">
    <source>
        <dbReference type="ARBA" id="ARBA00010697"/>
    </source>
</evidence>
<name>A0A8D0PWN6_PIG</name>
<dbReference type="FunFam" id="2.130.10.10:FF:000358">
    <property type="entry name" value="Hermansky-Pudlak syndrome 5 protein homolog"/>
    <property type="match status" value="1"/>
</dbReference>
<feature type="compositionally biased region" description="Acidic residues" evidence="7">
    <location>
        <begin position="577"/>
        <end position="593"/>
    </location>
</feature>
<dbReference type="PANTHER" id="PTHR23287:SF18">
    <property type="entry name" value="BLOC-2 COMPLEX MEMBER HPS5"/>
    <property type="match status" value="1"/>
</dbReference>
<dbReference type="Pfam" id="PF23758">
    <property type="entry name" value="TPR_HPS5"/>
    <property type="match status" value="1"/>
</dbReference>
<dbReference type="Gene3D" id="2.130.10.10">
    <property type="entry name" value="YVTN repeat-like/Quinoprotein amine dehydrogenase"/>
    <property type="match status" value="1"/>
</dbReference>
<protein>
    <recommendedName>
        <fullName evidence="6">BLOC-2 complex member HPS5</fullName>
    </recommendedName>
</protein>
<dbReference type="PANTHER" id="PTHR23287">
    <property type="entry name" value="RUBY-EYE2-LIKE PROTEIN"/>
    <property type="match status" value="1"/>
</dbReference>
<dbReference type="InterPro" id="IPR056499">
    <property type="entry name" value="Beta-prop_HPS5-like"/>
</dbReference>
<evidence type="ECO:0000256" key="5">
    <source>
        <dbReference type="ARBA" id="ARBA00057536"/>
    </source>
</evidence>
<dbReference type="Ensembl" id="ENSSSCT00015092959.1">
    <property type="protein sequence ID" value="ENSSSCP00015038023.1"/>
    <property type="gene ID" value="ENSSSCG00015069132.1"/>
</dbReference>
<evidence type="ECO:0000313" key="11">
    <source>
        <dbReference type="Proteomes" id="UP000694726"/>
    </source>
</evidence>
<feature type="domain" description="HPS5 TPR" evidence="9">
    <location>
        <begin position="722"/>
        <end position="1101"/>
    </location>
</feature>
<dbReference type="Proteomes" id="UP000694726">
    <property type="component" value="Unplaced"/>
</dbReference>
<dbReference type="InterPro" id="IPR056445">
    <property type="entry name" value="TPR_HPS5"/>
</dbReference>
<evidence type="ECO:0000256" key="1">
    <source>
        <dbReference type="ARBA" id="ARBA00004514"/>
    </source>
</evidence>
<keyword evidence="3" id="KW-0963">Cytoplasm</keyword>
<dbReference type="SUPFAM" id="SSF50978">
    <property type="entry name" value="WD40 repeat-like"/>
    <property type="match status" value="1"/>
</dbReference>
<feature type="region of interest" description="Disordered" evidence="7">
    <location>
        <begin position="565"/>
        <end position="607"/>
    </location>
</feature>
<dbReference type="Pfam" id="PF23756">
    <property type="entry name" value="Beta-prop_HPS5"/>
    <property type="match status" value="1"/>
</dbReference>
<evidence type="ECO:0000256" key="3">
    <source>
        <dbReference type="ARBA" id="ARBA00022490"/>
    </source>
</evidence>
<feature type="compositionally biased region" description="Basic and acidic residues" evidence="7">
    <location>
        <begin position="594"/>
        <end position="607"/>
    </location>
</feature>
<evidence type="ECO:0000259" key="9">
    <source>
        <dbReference type="Pfam" id="PF23758"/>
    </source>
</evidence>
<organism evidence="10 11">
    <name type="scientific">Sus scrofa</name>
    <name type="common">Pig</name>
    <dbReference type="NCBI Taxonomy" id="9823"/>
    <lineage>
        <taxon>Eukaryota</taxon>
        <taxon>Metazoa</taxon>
        <taxon>Chordata</taxon>
        <taxon>Craniata</taxon>
        <taxon>Vertebrata</taxon>
        <taxon>Euteleostomi</taxon>
        <taxon>Mammalia</taxon>
        <taxon>Eutheria</taxon>
        <taxon>Laurasiatheria</taxon>
        <taxon>Artiodactyla</taxon>
        <taxon>Suina</taxon>
        <taxon>Suidae</taxon>
        <taxon>Sus</taxon>
    </lineage>
</organism>
<dbReference type="PIRSF" id="PIRSF037475">
    <property type="entry name" value="BLOC-2_complex_Hps5"/>
    <property type="match status" value="1"/>
</dbReference>
<sequence>MTFVPVIPESYSHVLAEFESLDPLLSALRLDSARLKCTSIAVSRKWLALGSSGGGLNLIQKEGWKHRLFLSHKEGAISQVACCLHDDDYVAVATSQGFVVVWELNQERRGKPERIYVSSDHKGRKVTALCWDTAILRVFVGDHMGKVSAIKLNTSKQAKASAAFVMFPVQTITTVDSCVVQLDYLDGRLLISSLTRSFLCDTEREKFWKIGNKERDGEYGACFFPGRCSAGQQPLIYCARPGSRMWEVNFDGEVISTHQFKKLLSSPPLPVITQRSEPQYDHTLGSSQSLSFSKLLHLSEHCVLTWTERGIYIFLPQNVQVLLWSEVKDIQDVAVCKNELFCLHLNGKVSHLSLLSVERCVERLLRRGLWNLAARTCCLFQNSIIASRGRKSLTIDKLEHLKSQLDSATYGDLISQLEDLILKFEPLDSACSSRRSSISSHESFSILDSGIYRIISSRRGSQSDEDSCSLHSQTLSEDERLKEFTTHQEEDQPDQCFGSHANEDNVSHGPVTSETEKNETFLPFGIPLSFRSPSPLVSLQAVKESVSSFVRKTTEKIGTLHTSPDLKVRPEARGDEQSCEEDMSSVTCPEEEVTEGKEEVVSQPPEEDKFQELKIATAEAMTKLQDPLVLFEPKSLRMVLQEWLSQLEKTFAMKDFSGVSDTDNSSVNSNQDMLLLDESKKGILDEEYEEEKRDSLGHEESVDQTACESANSLREPLVDDLFQVCSPCLIPDGLQKELAELITLCLELSVLNSEIKSASEHVDHTLQQSSSEILACQFLKKYFFLLDLKRAKESIKLSYANSPCVWDTFIEGLKETASSDPTYIKMEEGDLPTRLKLLEDSVPFDSPLLIAYATRLYEKFGESALRSFIRFYPSILPSDVMQLCHHHPAEFLAYLDSLVKSRPEDQRPSFLESLLQPESLRLDWLLLAVSHHAPPSTSTMDDEGDPRPHSHLFSWGYSQLILLLIKLPADFTTKEKMTDICKSHGFWPGYLILCLELGRRREAFTNIVYLNDMSLMEGDSGWIPETVEEWKLLLHLVQNKSTKPAPQKPPNGNFSDGPSPINVENVALLLAKAMGPDRAWSLLEECGLTLELSERFTRTCDILRIAEKRQRNWLPLGEVAPSGAARSRDVKASKTDRKRKDEINTSSDVPLGWLEHPVVVRWLEHPVVVYMRLFPADVVSLPGLLYLVVHPCNLYSATSVPPVSIHTQWSSLAPPHTGQEPGDLLHGRLHCVLEFLSVKCKCLLFYTHLPPACHPESGLPKSSITCLHPSQGPTIPTSPMGSMHCSHSSCPGLRHSPVPLVPQSTGYTAHAGAGGCDAMPTESSPCLPRLLCTGPRCCPTAS</sequence>
<feature type="region of interest" description="Disordered" evidence="7">
    <location>
        <begin position="484"/>
        <end position="517"/>
    </location>
</feature>
<evidence type="ECO:0000256" key="7">
    <source>
        <dbReference type="SAM" id="MobiDB-lite"/>
    </source>
</evidence>
<dbReference type="InterPro" id="IPR015943">
    <property type="entry name" value="WD40/YVTN_repeat-like_dom_sf"/>
</dbReference>
<dbReference type="GO" id="GO:0005829">
    <property type="term" value="C:cytosol"/>
    <property type="evidence" value="ECO:0007669"/>
    <property type="project" value="UniProtKB-SubCell"/>
</dbReference>
<feature type="domain" description="HPS5-like beta-propeller" evidence="8">
    <location>
        <begin position="15"/>
        <end position="345"/>
    </location>
</feature>
<dbReference type="InterPro" id="IPR035431">
    <property type="entry name" value="HPS5"/>
</dbReference>
<comment type="subcellular location">
    <subcellularLocation>
        <location evidence="1">Cytoplasm</location>
        <location evidence="1">Cytosol</location>
    </subcellularLocation>
</comment>
<feature type="compositionally biased region" description="Basic and acidic residues" evidence="7">
    <location>
        <begin position="565"/>
        <end position="576"/>
    </location>
</feature>
<dbReference type="InterPro" id="IPR036322">
    <property type="entry name" value="WD40_repeat_dom_sf"/>
</dbReference>
<evidence type="ECO:0000256" key="4">
    <source>
        <dbReference type="ARBA" id="ARBA00022553"/>
    </source>
</evidence>